<dbReference type="SUPFAM" id="SSF51735">
    <property type="entry name" value="NAD(P)-binding Rossmann-fold domains"/>
    <property type="match status" value="1"/>
</dbReference>
<comment type="subcellular location">
    <subcellularLocation>
        <location evidence="1">Endoplasmic reticulum</location>
    </subcellularLocation>
</comment>
<dbReference type="PANTHER" id="PTHR43899">
    <property type="entry name" value="RH59310P"/>
    <property type="match status" value="1"/>
</dbReference>
<proteinExistence type="inferred from homology"/>
<comment type="caution">
    <text evidence="6">The sequence shown here is derived from an EMBL/GenBank/DDBJ whole genome shotgun (WGS) entry which is preliminary data.</text>
</comment>
<keyword evidence="4" id="KW-0560">Oxidoreductase</keyword>
<evidence type="ECO:0000256" key="2">
    <source>
        <dbReference type="ARBA" id="ARBA00006484"/>
    </source>
</evidence>
<dbReference type="Gene3D" id="3.40.50.720">
    <property type="entry name" value="NAD(P)-binding Rossmann-like Domain"/>
    <property type="match status" value="1"/>
</dbReference>
<dbReference type="Proteomes" id="UP001219568">
    <property type="component" value="Unassembled WGS sequence"/>
</dbReference>
<dbReference type="Pfam" id="PF00106">
    <property type="entry name" value="adh_short"/>
    <property type="match status" value="1"/>
</dbReference>
<dbReference type="PROSITE" id="PS00061">
    <property type="entry name" value="ADH_SHORT"/>
    <property type="match status" value="1"/>
</dbReference>
<dbReference type="InterPro" id="IPR002347">
    <property type="entry name" value="SDR_fam"/>
</dbReference>
<evidence type="ECO:0000313" key="7">
    <source>
        <dbReference type="Proteomes" id="UP001219568"/>
    </source>
</evidence>
<keyword evidence="3" id="KW-0521">NADP</keyword>
<dbReference type="GO" id="GO:0016491">
    <property type="term" value="F:oxidoreductase activity"/>
    <property type="evidence" value="ECO:0007669"/>
    <property type="project" value="UniProtKB-KW"/>
</dbReference>
<dbReference type="InterPro" id="IPR020904">
    <property type="entry name" value="Sc_DH/Rdtase_CS"/>
</dbReference>
<reference evidence="6" key="1">
    <citation type="journal article" date="2023" name="IMA Fungus">
        <title>Comparative genomic study of the Penicillium genus elucidates a diverse pangenome and 15 lateral gene transfer events.</title>
        <authorList>
            <person name="Petersen C."/>
            <person name="Sorensen T."/>
            <person name="Nielsen M.R."/>
            <person name="Sondergaard T.E."/>
            <person name="Sorensen J.L."/>
            <person name="Fitzpatrick D.A."/>
            <person name="Frisvad J.C."/>
            <person name="Nielsen K.L."/>
        </authorList>
    </citation>
    <scope>NUCLEOTIDE SEQUENCE</scope>
    <source>
        <strain evidence="6">IBT 15450</strain>
    </source>
</reference>
<dbReference type="GO" id="GO:0005783">
    <property type="term" value="C:endoplasmic reticulum"/>
    <property type="evidence" value="ECO:0007669"/>
    <property type="project" value="UniProtKB-SubCell"/>
</dbReference>
<protein>
    <submittedName>
        <fullName evidence="6">Uncharacterized protein</fullName>
    </submittedName>
</protein>
<evidence type="ECO:0000256" key="1">
    <source>
        <dbReference type="ARBA" id="ARBA00004240"/>
    </source>
</evidence>
<gene>
    <name evidence="6" type="ORF">N7460_004472</name>
</gene>
<dbReference type="InterPro" id="IPR036291">
    <property type="entry name" value="NAD(P)-bd_dom_sf"/>
</dbReference>
<evidence type="ECO:0000256" key="3">
    <source>
        <dbReference type="ARBA" id="ARBA00022857"/>
    </source>
</evidence>
<evidence type="ECO:0000256" key="4">
    <source>
        <dbReference type="ARBA" id="ARBA00023002"/>
    </source>
</evidence>
<sequence length="239" mass="25679">MDRRREGIAAEFSNARLGIVVRDVLKLGGDVDGVDGEVRGIIAASGDGDGNGGRLTVLVNNVGWGAKMSTLLKRYTYEDIQATIARNATFAIQITRVLAAHLEENAPALVLNVSSVAAFGIPYISAYCVTKGFVDSFTMSLGAEFRAEGRDVEVMALRVAKVRTAGSDVKSNLFVPEARVLAGAGLDRVGCGQEVVWAYFGHWLQGLSVDILPRWALLRIVSVKLKAIRAEEAVKRKSS</sequence>
<organism evidence="6 7">
    <name type="scientific">Penicillium canescens</name>
    <dbReference type="NCBI Taxonomy" id="5083"/>
    <lineage>
        <taxon>Eukaryota</taxon>
        <taxon>Fungi</taxon>
        <taxon>Dikarya</taxon>
        <taxon>Ascomycota</taxon>
        <taxon>Pezizomycotina</taxon>
        <taxon>Eurotiomycetes</taxon>
        <taxon>Eurotiomycetidae</taxon>
        <taxon>Eurotiales</taxon>
        <taxon>Aspergillaceae</taxon>
        <taxon>Penicillium</taxon>
    </lineage>
</organism>
<dbReference type="PRINTS" id="PR00080">
    <property type="entry name" value="SDRFAMILY"/>
</dbReference>
<evidence type="ECO:0000313" key="6">
    <source>
        <dbReference type="EMBL" id="KAJ6043117.1"/>
    </source>
</evidence>
<dbReference type="AlphaFoldDB" id="A0AAD6IC37"/>
<dbReference type="EMBL" id="JAQJZL010000004">
    <property type="protein sequence ID" value="KAJ6043117.1"/>
    <property type="molecule type" value="Genomic_DNA"/>
</dbReference>
<evidence type="ECO:0000256" key="5">
    <source>
        <dbReference type="RuleBase" id="RU000363"/>
    </source>
</evidence>
<dbReference type="InterPro" id="IPR051019">
    <property type="entry name" value="VLCFA-Steroid_DH"/>
</dbReference>
<accession>A0AAD6IC37</accession>
<keyword evidence="7" id="KW-1185">Reference proteome</keyword>
<name>A0AAD6IC37_PENCN</name>
<comment type="similarity">
    <text evidence="2 5">Belongs to the short-chain dehydrogenases/reductases (SDR) family.</text>
</comment>
<dbReference type="PRINTS" id="PR00081">
    <property type="entry name" value="GDHRDH"/>
</dbReference>
<dbReference type="PANTHER" id="PTHR43899:SF13">
    <property type="entry name" value="RH59310P"/>
    <property type="match status" value="1"/>
</dbReference>
<reference evidence="6" key="2">
    <citation type="submission" date="2023-01" db="EMBL/GenBank/DDBJ databases">
        <authorList>
            <person name="Petersen C."/>
        </authorList>
    </citation>
    <scope>NUCLEOTIDE SEQUENCE</scope>
    <source>
        <strain evidence="6">IBT 15450</strain>
    </source>
</reference>